<accession>A0A2W4YAD6</accession>
<reference evidence="1 2" key="2">
    <citation type="submission" date="2018-06" db="EMBL/GenBank/DDBJ databases">
        <title>Metagenomic assembly of (sub)arctic Cyanobacteria and their associated microbiome from non-axenic cultures.</title>
        <authorList>
            <person name="Baurain D."/>
        </authorList>
    </citation>
    <scope>NUCLEOTIDE SEQUENCE [LARGE SCALE GENOMIC DNA]</scope>
    <source>
        <strain evidence="1">ULC041bin1</strain>
    </source>
</reference>
<dbReference type="AlphaFoldDB" id="A0A2W4YAD6"/>
<evidence type="ECO:0000313" key="1">
    <source>
        <dbReference type="EMBL" id="PZO40128.1"/>
    </source>
</evidence>
<gene>
    <name evidence="1" type="ORF">DCF17_12545</name>
</gene>
<evidence type="ECO:0000313" key="2">
    <source>
        <dbReference type="Proteomes" id="UP000249081"/>
    </source>
</evidence>
<dbReference type="Proteomes" id="UP000249081">
    <property type="component" value="Unassembled WGS sequence"/>
</dbReference>
<name>A0A2W4YAD6_9CYAN</name>
<comment type="caution">
    <text evidence="1">The sequence shown here is derived from an EMBL/GenBank/DDBJ whole genome shotgun (WGS) entry which is preliminary data.</text>
</comment>
<sequence length="89" mass="9709">MLELSLSLADELQQLCGGDLAAHVGAFEQAVGQVAFLLVQIDELLGRNGRQSECRKSRFWAAPIVEPALDFWASIIVSVTERPAVQGRD</sequence>
<protein>
    <submittedName>
        <fullName evidence="1">Uncharacterized protein</fullName>
    </submittedName>
</protein>
<organism evidence="1 2">
    <name type="scientific">Shackletoniella antarctica</name>
    <dbReference type="NCBI Taxonomy" id="268115"/>
    <lineage>
        <taxon>Bacteria</taxon>
        <taxon>Bacillati</taxon>
        <taxon>Cyanobacteriota</taxon>
        <taxon>Cyanophyceae</taxon>
        <taxon>Oculatellales</taxon>
        <taxon>Oculatellaceae</taxon>
        <taxon>Shackletoniella</taxon>
    </lineage>
</organism>
<proteinExistence type="predicted"/>
<reference evidence="2" key="1">
    <citation type="submission" date="2018-04" db="EMBL/GenBank/DDBJ databases">
        <authorList>
            <person name="Cornet L."/>
        </authorList>
    </citation>
    <scope>NUCLEOTIDE SEQUENCE [LARGE SCALE GENOMIC DNA]</scope>
</reference>
<dbReference type="EMBL" id="QBMN01000080">
    <property type="protein sequence ID" value="PZO40128.1"/>
    <property type="molecule type" value="Genomic_DNA"/>
</dbReference>